<evidence type="ECO:0000256" key="1">
    <source>
        <dbReference type="ARBA" id="ARBA00022553"/>
    </source>
</evidence>
<name>A0A928VXQ9_9CYAN</name>
<dbReference type="Gene3D" id="3.40.50.2300">
    <property type="match status" value="1"/>
</dbReference>
<dbReference type="SUPFAM" id="SSF52172">
    <property type="entry name" value="CheY-like"/>
    <property type="match status" value="1"/>
</dbReference>
<protein>
    <submittedName>
        <fullName evidence="5">Response regulator</fullName>
    </submittedName>
</protein>
<dbReference type="InterPro" id="IPR011006">
    <property type="entry name" value="CheY-like_superfamily"/>
</dbReference>
<evidence type="ECO:0000313" key="6">
    <source>
        <dbReference type="Proteomes" id="UP000621799"/>
    </source>
</evidence>
<dbReference type="AlphaFoldDB" id="A0A928VXQ9"/>
<evidence type="ECO:0000256" key="3">
    <source>
        <dbReference type="PROSITE-ProRule" id="PRU00169"/>
    </source>
</evidence>
<dbReference type="SMART" id="SM00448">
    <property type="entry name" value="REC"/>
    <property type="match status" value="1"/>
</dbReference>
<keyword evidence="2" id="KW-0902">Two-component regulatory system</keyword>
<evidence type="ECO:0000259" key="4">
    <source>
        <dbReference type="PROSITE" id="PS50110"/>
    </source>
</evidence>
<accession>A0A928VXQ9</accession>
<gene>
    <name evidence="5" type="ORF">IQ235_04635</name>
</gene>
<dbReference type="PANTHER" id="PTHR44591">
    <property type="entry name" value="STRESS RESPONSE REGULATOR PROTEIN 1"/>
    <property type="match status" value="1"/>
</dbReference>
<sequence>MSTILVVEDSTAQRMMIANLLKHNGMEVIEAKGGTEALQNIQARCPDLVILDIIMPNPNGYDVCRKIKGNATTQHVPIVMCSCKSEEFDRYWGMKMGADAYIAKPFHPDELLNAVQQLLPS</sequence>
<feature type="modified residue" description="4-aspartylphosphate" evidence="3">
    <location>
        <position position="52"/>
    </location>
</feature>
<dbReference type="InterPro" id="IPR001789">
    <property type="entry name" value="Sig_transdc_resp-reg_receiver"/>
</dbReference>
<dbReference type="GO" id="GO:0000160">
    <property type="term" value="P:phosphorelay signal transduction system"/>
    <property type="evidence" value="ECO:0007669"/>
    <property type="project" value="UniProtKB-KW"/>
</dbReference>
<dbReference type="Pfam" id="PF00072">
    <property type="entry name" value="Response_reg"/>
    <property type="match status" value="1"/>
</dbReference>
<feature type="domain" description="Response regulatory" evidence="4">
    <location>
        <begin position="3"/>
        <end position="119"/>
    </location>
</feature>
<dbReference type="Proteomes" id="UP000621799">
    <property type="component" value="Unassembled WGS sequence"/>
</dbReference>
<dbReference type="EMBL" id="JADEXN010000054">
    <property type="protein sequence ID" value="MBE9040078.1"/>
    <property type="molecule type" value="Genomic_DNA"/>
</dbReference>
<evidence type="ECO:0000313" key="5">
    <source>
        <dbReference type="EMBL" id="MBE9040078.1"/>
    </source>
</evidence>
<organism evidence="5 6">
    <name type="scientific">Zarconia navalis LEGE 11467</name>
    <dbReference type="NCBI Taxonomy" id="1828826"/>
    <lineage>
        <taxon>Bacteria</taxon>
        <taxon>Bacillati</taxon>
        <taxon>Cyanobacteriota</taxon>
        <taxon>Cyanophyceae</taxon>
        <taxon>Oscillatoriophycideae</taxon>
        <taxon>Oscillatoriales</taxon>
        <taxon>Oscillatoriales incertae sedis</taxon>
        <taxon>Zarconia</taxon>
        <taxon>Zarconia navalis</taxon>
    </lineage>
</organism>
<dbReference type="RefSeq" id="WP_264320336.1">
    <property type="nucleotide sequence ID" value="NZ_JADEXN010000054.1"/>
</dbReference>
<proteinExistence type="predicted"/>
<comment type="caution">
    <text evidence="5">The sequence shown here is derived from an EMBL/GenBank/DDBJ whole genome shotgun (WGS) entry which is preliminary data.</text>
</comment>
<reference evidence="5" key="1">
    <citation type="submission" date="2020-10" db="EMBL/GenBank/DDBJ databases">
        <authorList>
            <person name="Castelo-Branco R."/>
            <person name="Eusebio N."/>
            <person name="Adriana R."/>
            <person name="Vieira A."/>
            <person name="Brugerolle De Fraissinette N."/>
            <person name="Rezende De Castro R."/>
            <person name="Schneider M.P."/>
            <person name="Vasconcelos V."/>
            <person name="Leao P.N."/>
        </authorList>
    </citation>
    <scope>NUCLEOTIDE SEQUENCE</scope>
    <source>
        <strain evidence="5">LEGE 11467</strain>
    </source>
</reference>
<dbReference type="InterPro" id="IPR050595">
    <property type="entry name" value="Bact_response_regulator"/>
</dbReference>
<keyword evidence="6" id="KW-1185">Reference proteome</keyword>
<evidence type="ECO:0000256" key="2">
    <source>
        <dbReference type="ARBA" id="ARBA00023012"/>
    </source>
</evidence>
<dbReference type="PROSITE" id="PS50110">
    <property type="entry name" value="RESPONSE_REGULATORY"/>
    <property type="match status" value="1"/>
</dbReference>
<keyword evidence="1 3" id="KW-0597">Phosphoprotein</keyword>
<dbReference type="PANTHER" id="PTHR44591:SF14">
    <property type="entry name" value="PROTEIN PILG"/>
    <property type="match status" value="1"/>
</dbReference>